<gene>
    <name evidence="6" type="ORF">AB8S09_12415</name>
</gene>
<evidence type="ECO:0000256" key="1">
    <source>
        <dbReference type="ARBA" id="ARBA00004127"/>
    </source>
</evidence>
<evidence type="ECO:0000259" key="5">
    <source>
        <dbReference type="Pfam" id="PF06803"/>
    </source>
</evidence>
<proteinExistence type="predicted"/>
<keyword evidence="7" id="KW-1185">Reference proteome</keyword>
<evidence type="ECO:0000313" key="7">
    <source>
        <dbReference type="Proteomes" id="UP001565220"/>
    </source>
</evidence>
<protein>
    <submittedName>
        <fullName evidence="6">YkvA family protein</fullName>
    </submittedName>
</protein>
<accession>A0ABV4DZY3</accession>
<evidence type="ECO:0000256" key="2">
    <source>
        <dbReference type="ARBA" id="ARBA00022692"/>
    </source>
</evidence>
<evidence type="ECO:0000256" key="3">
    <source>
        <dbReference type="ARBA" id="ARBA00022989"/>
    </source>
</evidence>
<keyword evidence="4" id="KW-0472">Membrane</keyword>
<feature type="domain" description="DUF1232" evidence="5">
    <location>
        <begin position="213"/>
        <end position="248"/>
    </location>
</feature>
<dbReference type="Pfam" id="PF06803">
    <property type="entry name" value="DUF1232"/>
    <property type="match status" value="1"/>
</dbReference>
<dbReference type="RefSeq" id="WP_369869254.1">
    <property type="nucleotide sequence ID" value="NZ_JBGFFE010000021.1"/>
</dbReference>
<evidence type="ECO:0000256" key="4">
    <source>
        <dbReference type="ARBA" id="ARBA00023136"/>
    </source>
</evidence>
<dbReference type="Proteomes" id="UP001565220">
    <property type="component" value="Unassembled WGS sequence"/>
</dbReference>
<sequence length="312" mass="35660">MKVSAAKVILTEEDILSIAQDYLKIDGLQIENIDIREIITIDGIYKKKISTGFEVKLGLGNIKNNIINLKIFDLKIYKLKILNGIKNIAVKKILENFKSYGINVDGDNINIDLNLAVKLIPYFNLKLTRIETLPSALEIEAENIKYEKEKKFPHIDKKKNSLILGKYHKFREKILHKVPSKYEKIVEYGMLVPDIVVFLGRLLKDKRVNLKIKIMLAGLIAYLASPIDVLPDFIPFIGKIDDISIVFFALNVILDEIPKEIIIDDWQGKENIVVITKEAVDYITAILGGKNISKILDQIRNIFKFHQSNCEN</sequence>
<dbReference type="EMBL" id="JBGFFE010000021">
    <property type="protein sequence ID" value="MEY8764435.1"/>
    <property type="molecule type" value="Genomic_DNA"/>
</dbReference>
<comment type="caution">
    <text evidence="6">The sequence shown here is derived from an EMBL/GenBank/DDBJ whole genome shotgun (WGS) entry which is preliminary data.</text>
</comment>
<comment type="subcellular location">
    <subcellularLocation>
        <location evidence="1">Endomembrane system</location>
        <topology evidence="1">Multi-pass membrane protein</topology>
    </subcellularLocation>
</comment>
<name>A0ABV4DZY3_9CLOT</name>
<keyword evidence="3" id="KW-1133">Transmembrane helix</keyword>
<dbReference type="InterPro" id="IPR010652">
    <property type="entry name" value="DUF1232"/>
</dbReference>
<reference evidence="6 7" key="1">
    <citation type="submission" date="2024-08" db="EMBL/GenBank/DDBJ databases">
        <title>Clostridium lapicellarii sp. nov., and Clostridium renhuaiense sp. nov., two species isolated from the mud in a fermentation cellar used for producing sauce-flavour Chinese liquors.</title>
        <authorList>
            <person name="Yang F."/>
            <person name="Wang H."/>
            <person name="Chen L.Q."/>
            <person name="Zhou N."/>
            <person name="Lu J.J."/>
            <person name="Pu X.X."/>
            <person name="Wan B."/>
            <person name="Wang L."/>
            <person name="Liu S.J."/>
        </authorList>
    </citation>
    <scope>NUCLEOTIDE SEQUENCE [LARGE SCALE GENOMIC DNA]</scope>
    <source>
        <strain evidence="6 7">MT-113</strain>
    </source>
</reference>
<organism evidence="6 7">
    <name type="scientific">Clostridium lapidicellarium</name>
    <dbReference type="NCBI Taxonomy" id="3240931"/>
    <lineage>
        <taxon>Bacteria</taxon>
        <taxon>Bacillati</taxon>
        <taxon>Bacillota</taxon>
        <taxon>Clostridia</taxon>
        <taxon>Eubacteriales</taxon>
        <taxon>Clostridiaceae</taxon>
        <taxon>Clostridium</taxon>
    </lineage>
</organism>
<keyword evidence="2" id="KW-0812">Transmembrane</keyword>
<evidence type="ECO:0000313" key="6">
    <source>
        <dbReference type="EMBL" id="MEY8764435.1"/>
    </source>
</evidence>